<evidence type="ECO:0000313" key="2">
    <source>
        <dbReference type="Proteomes" id="UP000266389"/>
    </source>
</evidence>
<dbReference type="Gene3D" id="3.40.50.300">
    <property type="entry name" value="P-loop containing nucleotide triphosphate hydrolases"/>
    <property type="match status" value="1"/>
</dbReference>
<dbReference type="PANTHER" id="PTHR42957:SF1">
    <property type="entry name" value="HELICASE MJ1565-RELATED"/>
    <property type="match status" value="1"/>
</dbReference>
<sequence length="202" mass="22479">MNDFCKTDGKLKDVAVTCFDLSDLESDEVRRALIYAVVSFVFEKYKSKELSIEENAYPILFAIEEARTLIPRAMGDPEMDKPATRLARSAVRSIATEGRKMGLGLLVISQTPSSVDNLITSQANTQILHRMTNPDDLTYIKQISESLSQEDLENLKTVGEGTAIVTGVAMKTRTSILVDVRMRYSEEGKTKTVAVQKPIRNN</sequence>
<organism evidence="1 2">
    <name type="scientific">Candidatus Thermochlorobacter aerophilus</name>
    <dbReference type="NCBI Taxonomy" id="1868324"/>
    <lineage>
        <taxon>Bacteria</taxon>
        <taxon>Pseudomonadati</taxon>
        <taxon>Chlorobiota</taxon>
        <taxon>Chlorobiia</taxon>
        <taxon>Chlorobiales</taxon>
        <taxon>Candidatus Thermochlorobacteriaceae</taxon>
        <taxon>Candidatus Thermochlorobacter</taxon>
    </lineage>
</organism>
<accession>A0A395M0L8</accession>
<proteinExistence type="predicted"/>
<keyword evidence="1" id="KW-0067">ATP-binding</keyword>
<protein>
    <submittedName>
        <fullName evidence="1">ATP-binding protein</fullName>
    </submittedName>
</protein>
<dbReference type="InterPro" id="IPR027417">
    <property type="entry name" value="P-loop_NTPase"/>
</dbReference>
<reference evidence="1 2" key="1">
    <citation type="journal article" date="2011" name="ISME J.">
        <title>Community ecology of hot spring cyanobacterial mats: predominant populations and their functional potential.</title>
        <authorList>
            <person name="Klatt C.G."/>
            <person name="Wood J.M."/>
            <person name="Rusch D.B."/>
            <person name="Bateson M.M."/>
            <person name="Hamamura N."/>
            <person name="Heidelberg J.F."/>
            <person name="Grossman A.R."/>
            <person name="Bhaya D."/>
            <person name="Cohan F.M."/>
            <person name="Kuhl M."/>
            <person name="Bryant D.A."/>
            <person name="Ward D.M."/>
        </authorList>
    </citation>
    <scope>NUCLEOTIDE SEQUENCE [LARGE SCALE GENOMIC DNA]</scope>
    <source>
        <strain evidence="1">OS</strain>
    </source>
</reference>
<dbReference type="Proteomes" id="UP000266389">
    <property type="component" value="Unassembled WGS sequence"/>
</dbReference>
<dbReference type="SUPFAM" id="SSF52540">
    <property type="entry name" value="P-loop containing nucleoside triphosphate hydrolases"/>
    <property type="match status" value="1"/>
</dbReference>
<comment type="caution">
    <text evidence="1">The sequence shown here is derived from an EMBL/GenBank/DDBJ whole genome shotgun (WGS) entry which is preliminary data.</text>
</comment>
<name>A0A395M0L8_9BACT</name>
<gene>
    <name evidence="1" type="ORF">D0433_06440</name>
</gene>
<evidence type="ECO:0000313" key="1">
    <source>
        <dbReference type="EMBL" id="RFM24306.1"/>
    </source>
</evidence>
<dbReference type="PANTHER" id="PTHR42957">
    <property type="entry name" value="HELICASE MJ1565-RELATED"/>
    <property type="match status" value="1"/>
</dbReference>
<keyword evidence="1" id="KW-0547">Nucleotide-binding</keyword>
<dbReference type="EMBL" id="PHFL01000043">
    <property type="protein sequence ID" value="RFM24306.1"/>
    <property type="molecule type" value="Genomic_DNA"/>
</dbReference>
<dbReference type="GO" id="GO:0005524">
    <property type="term" value="F:ATP binding"/>
    <property type="evidence" value="ECO:0007669"/>
    <property type="project" value="UniProtKB-KW"/>
</dbReference>
<dbReference type="AlphaFoldDB" id="A0A395M0L8"/>
<dbReference type="InterPro" id="IPR008571">
    <property type="entry name" value="HerA-like"/>
</dbReference>